<feature type="domain" description="PilZ" evidence="1">
    <location>
        <begin position="11"/>
        <end position="102"/>
    </location>
</feature>
<dbReference type="GO" id="GO:0035438">
    <property type="term" value="F:cyclic-di-GMP binding"/>
    <property type="evidence" value="ECO:0007669"/>
    <property type="project" value="InterPro"/>
</dbReference>
<dbReference type="OrthoDB" id="7509855at2"/>
<reference evidence="2 3" key="1">
    <citation type="submission" date="2015-10" db="EMBL/GenBank/DDBJ databases">
        <authorList>
            <person name="Gilbert D.G."/>
        </authorList>
    </citation>
    <scope>NUCLEOTIDE SEQUENCE [LARGE SCALE GENOMIC DNA]</scope>
    <source>
        <strain evidence="2">COMA1</strain>
    </source>
</reference>
<dbReference type="EMBL" id="CZQA01000008">
    <property type="protein sequence ID" value="CUS36220.1"/>
    <property type="molecule type" value="Genomic_DNA"/>
</dbReference>
<evidence type="ECO:0000259" key="1">
    <source>
        <dbReference type="Pfam" id="PF07238"/>
    </source>
</evidence>
<dbReference type="SUPFAM" id="SSF141371">
    <property type="entry name" value="PilZ domain-like"/>
    <property type="match status" value="1"/>
</dbReference>
<dbReference type="Proteomes" id="UP000199032">
    <property type="component" value="Unassembled WGS sequence"/>
</dbReference>
<name>A0A0S4LF33_9BACT</name>
<proteinExistence type="predicted"/>
<dbReference type="Gene3D" id="2.40.10.220">
    <property type="entry name" value="predicted glycosyltransferase like domains"/>
    <property type="match status" value="1"/>
</dbReference>
<dbReference type="RefSeq" id="WP_090748785.1">
    <property type="nucleotide sequence ID" value="NZ_CZQA01000008.1"/>
</dbReference>
<dbReference type="Pfam" id="PF07238">
    <property type="entry name" value="PilZ"/>
    <property type="match status" value="1"/>
</dbReference>
<protein>
    <recommendedName>
        <fullName evidence="1">PilZ domain-containing protein</fullName>
    </recommendedName>
</protein>
<dbReference type="AlphaFoldDB" id="A0A0S4LF33"/>
<accession>A0A0S4LF33</accession>
<gene>
    <name evidence="2" type="ORF">COMA1_20706</name>
</gene>
<evidence type="ECO:0000313" key="2">
    <source>
        <dbReference type="EMBL" id="CUS36220.1"/>
    </source>
</evidence>
<dbReference type="InterPro" id="IPR009875">
    <property type="entry name" value="PilZ_domain"/>
</dbReference>
<evidence type="ECO:0000313" key="3">
    <source>
        <dbReference type="Proteomes" id="UP000199032"/>
    </source>
</evidence>
<keyword evidence="3" id="KW-1185">Reference proteome</keyword>
<organism evidence="2 3">
    <name type="scientific">Candidatus Nitrospira nitrosa</name>
    <dbReference type="NCBI Taxonomy" id="1742972"/>
    <lineage>
        <taxon>Bacteria</taxon>
        <taxon>Pseudomonadati</taxon>
        <taxon>Nitrospirota</taxon>
        <taxon>Nitrospiria</taxon>
        <taxon>Nitrospirales</taxon>
        <taxon>Nitrospiraceae</taxon>
        <taxon>Nitrospira</taxon>
    </lineage>
</organism>
<sequence>MANTIVNWRIHHRLSVAYPVIFGGAPFVGEGTISNISLTGCSVNCGRTVLMGSYIKLSVFLPSPTSSLFIELGKIRWVQDQTFGVEFIRVPTLTRHRLDRVVSQELALETHLLSVPA</sequence>